<dbReference type="Pfam" id="PF04385">
    <property type="entry name" value="FAINT"/>
    <property type="match status" value="2"/>
</dbReference>
<feature type="region of interest" description="Disordered" evidence="1">
    <location>
        <begin position="135"/>
        <end position="183"/>
    </location>
</feature>
<evidence type="ECO:0000313" key="4">
    <source>
        <dbReference type="EMBL" id="SVP89906.1"/>
    </source>
</evidence>
<keyword evidence="2" id="KW-0732">Signal</keyword>
<feature type="signal peptide" evidence="2">
    <location>
        <begin position="1"/>
        <end position="23"/>
    </location>
</feature>
<proteinExistence type="predicted"/>
<evidence type="ECO:0000256" key="2">
    <source>
        <dbReference type="SAM" id="SignalP"/>
    </source>
</evidence>
<organism evidence="4">
    <name type="scientific">Theileria annulata</name>
    <dbReference type="NCBI Taxonomy" id="5874"/>
    <lineage>
        <taxon>Eukaryota</taxon>
        <taxon>Sar</taxon>
        <taxon>Alveolata</taxon>
        <taxon>Apicomplexa</taxon>
        <taxon>Aconoidasida</taxon>
        <taxon>Piroplasmida</taxon>
        <taxon>Theileriidae</taxon>
        <taxon>Theileria</taxon>
    </lineage>
</organism>
<dbReference type="InterPro" id="IPR007480">
    <property type="entry name" value="DUF529"/>
</dbReference>
<sequence length="619" mass="70246">MFTHHVLIIFLAGILCKSGNVWAEDLDLNSPLNSGFSVNTTTNNGLIYTEISSNTEKYISRVKNTLDTLWEEKEGQICMGVTLVSSPKLDDTLVLIEVLTSDGFVNSYYKKMGNLYLQIVEGEYNKKIRDMEIVSTDNTTQQGTDSRDTSSKDTEDSTSNLGSNLEANTQNTHKSDNKSRNVSELDVPSRRILNILGLDSNDRISYEYEINDGIPCLIVEVLKPKNKRITAVSENEVLIWVGSDSERLLTLSAHSFYGDYRLVEVIYTSSEQSDNFSNYYKKYDNQWVQCDSQEFENTYMDMKNKIEIVGSVVLDVSAPPNLEEFYLKHETSDLLQATTFFPLTGYHLKQVVDKEKQVWKSDSKRSTAVTLITSINSELTVNMLKIEITNDRKDSVKYFMKDNSGNYTSINKDTYNKIIKDPQSHFNQLNGQVLNSDSTHFDTLSSETPKPSNSSNLRKVGMELDIMNHDLNYVLVDTRKGVEFRTFTPYNGLVFTSIKYFSNIIWKAEHGQSSTFVRVFFPSGTPRLGFVNINIDPSTDNTVNGFKSENSGIVTSYFVDDYGTWKFVDFETFSTHFDFYSNNAVPTPDSSAESQVQCPLKEADPLSFFIFDINTDQNP</sequence>
<evidence type="ECO:0000256" key="1">
    <source>
        <dbReference type="SAM" id="MobiDB-lite"/>
    </source>
</evidence>
<name>A0A3B0N4H3_THEAN</name>
<protein>
    <submittedName>
        <fullName evidence="4">Tash-like protein, putative</fullName>
    </submittedName>
</protein>
<feature type="compositionally biased region" description="Basic and acidic residues" evidence="1">
    <location>
        <begin position="173"/>
        <end position="183"/>
    </location>
</feature>
<dbReference type="VEuPathDB" id="PiroplasmaDB:TA03110"/>
<feature type="compositionally biased region" description="Basic and acidic residues" evidence="1">
    <location>
        <begin position="145"/>
        <end position="155"/>
    </location>
</feature>
<gene>
    <name evidence="3" type="ORF">TAT_000061100</name>
    <name evidence="4" type="ORF">TAV_000060800</name>
</gene>
<dbReference type="AlphaFoldDB" id="A0A3B0N4H3"/>
<evidence type="ECO:0000313" key="3">
    <source>
        <dbReference type="EMBL" id="SVP88756.1"/>
    </source>
</evidence>
<dbReference type="EMBL" id="UIVT01000001">
    <property type="protein sequence ID" value="SVP88756.1"/>
    <property type="molecule type" value="Genomic_DNA"/>
</dbReference>
<accession>A0A3B0N4H3</accession>
<feature type="chain" id="PRO_5036335420" evidence="2">
    <location>
        <begin position="24"/>
        <end position="619"/>
    </location>
</feature>
<dbReference type="EMBL" id="UIVS01000001">
    <property type="protein sequence ID" value="SVP89906.1"/>
    <property type="molecule type" value="Genomic_DNA"/>
</dbReference>
<reference evidence="4" key="1">
    <citation type="submission" date="2018-07" db="EMBL/GenBank/DDBJ databases">
        <authorList>
            <person name="Quirk P.G."/>
            <person name="Krulwich T.A."/>
        </authorList>
    </citation>
    <scope>NUCLEOTIDE SEQUENCE</scope>
    <source>
        <strain evidence="4">Anand</strain>
    </source>
</reference>
<feature type="compositionally biased region" description="Polar residues" evidence="1">
    <location>
        <begin position="160"/>
        <end position="172"/>
    </location>
</feature>